<dbReference type="AlphaFoldDB" id="A0AAV1WAQ9"/>
<keyword evidence="1" id="KW-0812">Transmembrane</keyword>
<evidence type="ECO:0000313" key="3">
    <source>
        <dbReference type="Proteomes" id="UP001497480"/>
    </source>
</evidence>
<keyword evidence="3" id="KW-1185">Reference proteome</keyword>
<keyword evidence="1" id="KW-0472">Membrane</keyword>
<gene>
    <name evidence="2" type="ORF">LLUT_LOCUS7499</name>
</gene>
<comment type="caution">
    <text evidence="2">The sequence shown here is derived from an EMBL/GenBank/DDBJ whole genome shotgun (WGS) entry which is preliminary data.</text>
</comment>
<dbReference type="Proteomes" id="UP001497480">
    <property type="component" value="Unassembled WGS sequence"/>
</dbReference>
<dbReference type="EMBL" id="CAXHTB010000005">
    <property type="protein sequence ID" value="CAL0306439.1"/>
    <property type="molecule type" value="Genomic_DNA"/>
</dbReference>
<feature type="transmembrane region" description="Helical" evidence="1">
    <location>
        <begin position="35"/>
        <end position="55"/>
    </location>
</feature>
<sequence length="81" mass="9845">MIHDLVCYFKSSSCCLHMILNFYSFYNFIERFKDFTLFSVFLLFFWLGVLCIYFARRTILGFVDMFCAHFLEEVLFECNLN</sequence>
<protein>
    <submittedName>
        <fullName evidence="2">Uncharacterized protein</fullName>
    </submittedName>
</protein>
<reference evidence="2 3" key="1">
    <citation type="submission" date="2024-03" db="EMBL/GenBank/DDBJ databases">
        <authorList>
            <person name="Martinez-Hernandez J."/>
        </authorList>
    </citation>
    <scope>NUCLEOTIDE SEQUENCE [LARGE SCALE GENOMIC DNA]</scope>
</reference>
<keyword evidence="1" id="KW-1133">Transmembrane helix</keyword>
<evidence type="ECO:0000313" key="2">
    <source>
        <dbReference type="EMBL" id="CAL0306439.1"/>
    </source>
</evidence>
<accession>A0AAV1WAQ9</accession>
<proteinExistence type="predicted"/>
<evidence type="ECO:0000256" key="1">
    <source>
        <dbReference type="SAM" id="Phobius"/>
    </source>
</evidence>
<organism evidence="2 3">
    <name type="scientific">Lupinus luteus</name>
    <name type="common">European yellow lupine</name>
    <dbReference type="NCBI Taxonomy" id="3873"/>
    <lineage>
        <taxon>Eukaryota</taxon>
        <taxon>Viridiplantae</taxon>
        <taxon>Streptophyta</taxon>
        <taxon>Embryophyta</taxon>
        <taxon>Tracheophyta</taxon>
        <taxon>Spermatophyta</taxon>
        <taxon>Magnoliopsida</taxon>
        <taxon>eudicotyledons</taxon>
        <taxon>Gunneridae</taxon>
        <taxon>Pentapetalae</taxon>
        <taxon>rosids</taxon>
        <taxon>fabids</taxon>
        <taxon>Fabales</taxon>
        <taxon>Fabaceae</taxon>
        <taxon>Papilionoideae</taxon>
        <taxon>50 kb inversion clade</taxon>
        <taxon>genistoids sensu lato</taxon>
        <taxon>core genistoids</taxon>
        <taxon>Genisteae</taxon>
        <taxon>Lupinus</taxon>
    </lineage>
</organism>
<name>A0AAV1WAQ9_LUPLU</name>